<keyword evidence="5" id="KW-0378">Hydrolase</keyword>
<evidence type="ECO:0000256" key="10">
    <source>
        <dbReference type="SAM" id="SignalP"/>
    </source>
</evidence>
<dbReference type="InterPro" id="IPR050979">
    <property type="entry name" value="LD-transpeptidase"/>
</dbReference>
<keyword evidence="10" id="KW-0732">Signal</keyword>
<name>A0A285GRW3_9FIRM</name>
<evidence type="ECO:0000256" key="1">
    <source>
        <dbReference type="ARBA" id="ARBA00004752"/>
    </source>
</evidence>
<feature type="chain" id="PRO_5012899534" evidence="10">
    <location>
        <begin position="25"/>
        <end position="311"/>
    </location>
</feature>
<evidence type="ECO:0000256" key="9">
    <source>
        <dbReference type="PROSITE-ProRule" id="PRU01373"/>
    </source>
</evidence>
<dbReference type="PROSITE" id="PS52029">
    <property type="entry name" value="LD_TPASE"/>
    <property type="match status" value="1"/>
</dbReference>
<dbReference type="EMBL" id="OBDZ01000009">
    <property type="protein sequence ID" value="SNY25061.1"/>
    <property type="molecule type" value="Genomic_DNA"/>
</dbReference>
<protein>
    <submittedName>
        <fullName evidence="12">Putative peptidoglycan binding domain-containing protein</fullName>
    </submittedName>
</protein>
<dbReference type="InterPro" id="IPR038063">
    <property type="entry name" value="Transpep_catalytic_dom"/>
</dbReference>
<proteinExistence type="inferred from homology"/>
<evidence type="ECO:0000256" key="2">
    <source>
        <dbReference type="ARBA" id="ARBA00005992"/>
    </source>
</evidence>
<keyword evidence="8 9" id="KW-0961">Cell wall biogenesis/degradation</keyword>
<evidence type="ECO:0000256" key="4">
    <source>
        <dbReference type="ARBA" id="ARBA00022679"/>
    </source>
</evidence>
<feature type="signal peptide" evidence="10">
    <location>
        <begin position="1"/>
        <end position="24"/>
    </location>
</feature>
<evidence type="ECO:0000313" key="12">
    <source>
        <dbReference type="EMBL" id="SNY25061.1"/>
    </source>
</evidence>
<dbReference type="SUPFAM" id="SSF141523">
    <property type="entry name" value="L,D-transpeptidase catalytic domain-like"/>
    <property type="match status" value="1"/>
</dbReference>
<keyword evidence="13" id="KW-1185">Reference proteome</keyword>
<gene>
    <name evidence="12" type="ORF">SAMN06265827_10924</name>
</gene>
<dbReference type="CDD" id="cd16913">
    <property type="entry name" value="YkuD_like"/>
    <property type="match status" value="1"/>
</dbReference>
<dbReference type="GO" id="GO:0005576">
    <property type="term" value="C:extracellular region"/>
    <property type="evidence" value="ECO:0007669"/>
    <property type="project" value="TreeGrafter"/>
</dbReference>
<keyword evidence="4" id="KW-0808">Transferase</keyword>
<evidence type="ECO:0000256" key="3">
    <source>
        <dbReference type="ARBA" id="ARBA00022676"/>
    </source>
</evidence>
<dbReference type="Gene3D" id="1.10.101.10">
    <property type="entry name" value="PGBD-like superfamily/PGBD"/>
    <property type="match status" value="2"/>
</dbReference>
<evidence type="ECO:0000256" key="5">
    <source>
        <dbReference type="ARBA" id="ARBA00022801"/>
    </source>
</evidence>
<dbReference type="UniPathway" id="UPA00219"/>
<dbReference type="GO" id="GO:0071972">
    <property type="term" value="F:peptidoglycan L,D-transpeptidase activity"/>
    <property type="evidence" value="ECO:0007669"/>
    <property type="project" value="TreeGrafter"/>
</dbReference>
<evidence type="ECO:0000256" key="6">
    <source>
        <dbReference type="ARBA" id="ARBA00022960"/>
    </source>
</evidence>
<dbReference type="STRING" id="1413210.U472_08790"/>
<dbReference type="RefSeq" id="WP_097017475.1">
    <property type="nucleotide sequence ID" value="NZ_OBDZ01000009.1"/>
</dbReference>
<dbReference type="PANTHER" id="PTHR30582">
    <property type="entry name" value="L,D-TRANSPEPTIDASE"/>
    <property type="match status" value="1"/>
</dbReference>
<comment type="pathway">
    <text evidence="1 9">Cell wall biogenesis; peptidoglycan biosynthesis.</text>
</comment>
<feature type="active site" description="Proton donor/acceptor" evidence="9">
    <location>
        <position position="195"/>
    </location>
</feature>
<dbReference type="InterPro" id="IPR002477">
    <property type="entry name" value="Peptidoglycan-bd-like"/>
</dbReference>
<dbReference type="OrthoDB" id="9787225at2"/>
<dbReference type="GO" id="GO:0008360">
    <property type="term" value="P:regulation of cell shape"/>
    <property type="evidence" value="ECO:0007669"/>
    <property type="project" value="UniProtKB-UniRule"/>
</dbReference>
<comment type="similarity">
    <text evidence="2">Belongs to the YkuD family.</text>
</comment>
<dbReference type="InterPro" id="IPR036366">
    <property type="entry name" value="PGBDSf"/>
</dbReference>
<evidence type="ECO:0000313" key="13">
    <source>
        <dbReference type="Proteomes" id="UP000219573"/>
    </source>
</evidence>
<evidence type="ECO:0000259" key="11">
    <source>
        <dbReference type="PROSITE" id="PS52029"/>
    </source>
</evidence>
<dbReference type="Gene3D" id="2.40.440.10">
    <property type="entry name" value="L,D-transpeptidase catalytic domain-like"/>
    <property type="match status" value="1"/>
</dbReference>
<dbReference type="PANTHER" id="PTHR30582:SF24">
    <property type="entry name" value="L,D-TRANSPEPTIDASE ERFK_SRFK-RELATED"/>
    <property type="match status" value="1"/>
</dbReference>
<dbReference type="AlphaFoldDB" id="A0A285GRW3"/>
<keyword evidence="7 9" id="KW-0573">Peptidoglycan synthesis</keyword>
<dbReference type="InterPro" id="IPR005490">
    <property type="entry name" value="LD_TPept_cat_dom"/>
</dbReference>
<evidence type="ECO:0000256" key="8">
    <source>
        <dbReference type="ARBA" id="ARBA00023316"/>
    </source>
</evidence>
<accession>A0A285GRW3</accession>
<feature type="active site" description="Nucleophile" evidence="9">
    <location>
        <position position="211"/>
    </location>
</feature>
<keyword evidence="3" id="KW-0328">Glycosyltransferase</keyword>
<reference evidence="13" key="1">
    <citation type="submission" date="2017-09" db="EMBL/GenBank/DDBJ databases">
        <authorList>
            <person name="Varghese N."/>
            <person name="Submissions S."/>
        </authorList>
    </citation>
    <scope>NUCLEOTIDE SEQUENCE [LARGE SCALE GENOMIC DNA]</scope>
    <source>
        <strain evidence="13">MSL47</strain>
    </source>
</reference>
<sequence>MKVKILIILSLILLLLTFPLNTYATEDDDTCSCYDYHKISLHYPPIQDDNIRALQLELKILGFYQGELNSLYDWDTYLAVKRFQYANNLDSNGIVDKDFWISLNKYFNNQTSTTEDEIMPPPGEVSILVDTTNKTLTVYSDGSKYHTFKVAVGKWSSRSPVGEWRIIQKLDMWDGSAFGDKWMKLNVPWGNYGIHGTDKPSSIGYNASHGCIRMYNNDVNILYSWVKIGTRVKVVGQRDPIEIESPLKYGDKGKDVLLLQETLRKHGLNAGYTDARFGKETKEAMKELKYIYGLEDDLIADENTLYILNLK</sequence>
<dbReference type="GO" id="GO:0018104">
    <property type="term" value="P:peptidoglycan-protein cross-linking"/>
    <property type="evidence" value="ECO:0007669"/>
    <property type="project" value="TreeGrafter"/>
</dbReference>
<dbReference type="Pfam" id="PF01471">
    <property type="entry name" value="PG_binding_1"/>
    <property type="match status" value="2"/>
</dbReference>
<dbReference type="GO" id="GO:0071555">
    <property type="term" value="P:cell wall organization"/>
    <property type="evidence" value="ECO:0007669"/>
    <property type="project" value="UniProtKB-UniRule"/>
</dbReference>
<evidence type="ECO:0000256" key="7">
    <source>
        <dbReference type="ARBA" id="ARBA00022984"/>
    </source>
</evidence>
<organism evidence="12 13">
    <name type="scientific">Orenia metallireducens</name>
    <dbReference type="NCBI Taxonomy" id="1413210"/>
    <lineage>
        <taxon>Bacteria</taxon>
        <taxon>Bacillati</taxon>
        <taxon>Bacillota</taxon>
        <taxon>Clostridia</taxon>
        <taxon>Halanaerobiales</taxon>
        <taxon>Halobacteroidaceae</taxon>
        <taxon>Orenia</taxon>
    </lineage>
</organism>
<dbReference type="SUPFAM" id="SSF47090">
    <property type="entry name" value="PGBD-like"/>
    <property type="match status" value="2"/>
</dbReference>
<keyword evidence="6 9" id="KW-0133">Cell shape</keyword>
<dbReference type="InterPro" id="IPR036365">
    <property type="entry name" value="PGBD-like_sf"/>
</dbReference>
<feature type="domain" description="L,D-TPase catalytic" evidence="11">
    <location>
        <begin position="125"/>
        <end position="235"/>
    </location>
</feature>
<dbReference type="Proteomes" id="UP000219573">
    <property type="component" value="Unassembled WGS sequence"/>
</dbReference>
<dbReference type="Pfam" id="PF03734">
    <property type="entry name" value="YkuD"/>
    <property type="match status" value="1"/>
</dbReference>
<dbReference type="GO" id="GO:0016757">
    <property type="term" value="F:glycosyltransferase activity"/>
    <property type="evidence" value="ECO:0007669"/>
    <property type="project" value="UniProtKB-KW"/>
</dbReference>